<protein>
    <submittedName>
        <fullName evidence="2">N-acetyltransferase</fullName>
    </submittedName>
</protein>
<keyword evidence="3" id="KW-1185">Reference proteome</keyword>
<dbReference type="OrthoDB" id="9775804at2"/>
<dbReference type="Pfam" id="PF00583">
    <property type="entry name" value="Acetyltransf_1"/>
    <property type="match status" value="1"/>
</dbReference>
<name>A0A428N078_9BACI</name>
<proteinExistence type="predicted"/>
<reference evidence="2 3" key="1">
    <citation type="submission" date="2018-10" db="EMBL/GenBank/DDBJ databases">
        <title>Draft genome sequence of Bacillus salarius IM0101, isolated from a hypersaline soil in Inner Mongolia, China.</title>
        <authorList>
            <person name="Yamprayoonswat W."/>
            <person name="Boonvisut S."/>
            <person name="Jumpathong W."/>
            <person name="Sittihan S."/>
            <person name="Ruangsuj P."/>
            <person name="Wanthongcharoen S."/>
            <person name="Thongpramul N."/>
            <person name="Pimmason S."/>
            <person name="Yu B."/>
            <person name="Yasawong M."/>
        </authorList>
    </citation>
    <scope>NUCLEOTIDE SEQUENCE [LARGE SCALE GENOMIC DNA]</scope>
    <source>
        <strain evidence="2 3">IM0101</strain>
    </source>
</reference>
<organism evidence="2 3">
    <name type="scientific">Salibacterium salarium</name>
    <dbReference type="NCBI Taxonomy" id="284579"/>
    <lineage>
        <taxon>Bacteria</taxon>
        <taxon>Bacillati</taxon>
        <taxon>Bacillota</taxon>
        <taxon>Bacilli</taxon>
        <taxon>Bacillales</taxon>
        <taxon>Bacillaceae</taxon>
    </lineage>
</organism>
<evidence type="ECO:0000313" key="2">
    <source>
        <dbReference type="EMBL" id="RSL31768.1"/>
    </source>
</evidence>
<evidence type="ECO:0000259" key="1">
    <source>
        <dbReference type="PROSITE" id="PS51186"/>
    </source>
</evidence>
<dbReference type="SUPFAM" id="SSF55729">
    <property type="entry name" value="Acyl-CoA N-acyltransferases (Nat)"/>
    <property type="match status" value="1"/>
</dbReference>
<sequence>MNINETHISLLSRAFEKDPMFVYFISNKKDNNQTKNLIRFIIKRNRLLDGLILTDHTREPSYVAIVDRPKNLRSVSIRAKIRLNIEMVLLIFQLPFHVLRFLSKYQKLSFSSAPNEPHFYLTMIGVDPSYQGKGIGKKVLREIHEIAESSNPPYPFALDTENQQNVAYYESFGYELKDTKMIDGLRIYCMTRPAE</sequence>
<dbReference type="PANTHER" id="PTHR42791">
    <property type="entry name" value="GNAT FAMILY ACETYLTRANSFERASE"/>
    <property type="match status" value="1"/>
</dbReference>
<dbReference type="AlphaFoldDB" id="A0A428N078"/>
<dbReference type="RefSeq" id="WP_125558044.1">
    <property type="nucleotide sequence ID" value="NZ_RBVX01000021.1"/>
</dbReference>
<evidence type="ECO:0000313" key="3">
    <source>
        <dbReference type="Proteomes" id="UP000275076"/>
    </source>
</evidence>
<dbReference type="PANTHER" id="PTHR42791:SF1">
    <property type="entry name" value="N-ACETYLTRANSFERASE DOMAIN-CONTAINING PROTEIN"/>
    <property type="match status" value="1"/>
</dbReference>
<gene>
    <name evidence="2" type="ORF">D7Z54_19265</name>
</gene>
<dbReference type="CDD" id="cd04301">
    <property type="entry name" value="NAT_SF"/>
    <property type="match status" value="1"/>
</dbReference>
<comment type="caution">
    <text evidence="2">The sequence shown here is derived from an EMBL/GenBank/DDBJ whole genome shotgun (WGS) entry which is preliminary data.</text>
</comment>
<dbReference type="InterPro" id="IPR016181">
    <property type="entry name" value="Acyl_CoA_acyltransferase"/>
</dbReference>
<dbReference type="GO" id="GO:0016747">
    <property type="term" value="F:acyltransferase activity, transferring groups other than amino-acyl groups"/>
    <property type="evidence" value="ECO:0007669"/>
    <property type="project" value="InterPro"/>
</dbReference>
<dbReference type="PROSITE" id="PS51186">
    <property type="entry name" value="GNAT"/>
    <property type="match status" value="1"/>
</dbReference>
<dbReference type="InterPro" id="IPR000182">
    <property type="entry name" value="GNAT_dom"/>
</dbReference>
<dbReference type="Proteomes" id="UP000275076">
    <property type="component" value="Unassembled WGS sequence"/>
</dbReference>
<accession>A0A428N078</accession>
<dbReference type="Gene3D" id="3.40.630.30">
    <property type="match status" value="1"/>
</dbReference>
<keyword evidence="2" id="KW-0808">Transferase</keyword>
<dbReference type="InterPro" id="IPR052523">
    <property type="entry name" value="Trichothecene_AcTrans"/>
</dbReference>
<dbReference type="EMBL" id="RBVX01000021">
    <property type="protein sequence ID" value="RSL31768.1"/>
    <property type="molecule type" value="Genomic_DNA"/>
</dbReference>
<feature type="domain" description="N-acetyltransferase" evidence="1">
    <location>
        <begin position="114"/>
        <end position="195"/>
    </location>
</feature>